<dbReference type="PROSITE" id="PS51186">
    <property type="entry name" value="GNAT"/>
    <property type="match status" value="1"/>
</dbReference>
<dbReference type="HAMAP" id="MF_01812">
    <property type="entry name" value="Eis"/>
    <property type="match status" value="1"/>
</dbReference>
<evidence type="ECO:0000256" key="4">
    <source>
        <dbReference type="HAMAP-Rule" id="MF_01812"/>
    </source>
</evidence>
<dbReference type="InterPro" id="IPR036527">
    <property type="entry name" value="SCP2_sterol-bd_dom_sf"/>
</dbReference>
<reference evidence="6 7" key="1">
    <citation type="submission" date="2023-06" db="EMBL/GenBank/DDBJ databases">
        <title>Rock-solubilizing bacteria, Microbacterium invictum, promotes re-establishment of vegetation in rocky wasteland by accelerating rock bio-weathering and reshaping soil bacterial community.</title>
        <authorList>
            <person name="Liu C."/>
        </authorList>
    </citation>
    <scope>NUCLEOTIDE SEQUENCE [LARGE SCALE GENOMIC DNA]</scope>
    <source>
        <strain evidence="6 7">X-18</strain>
    </source>
</reference>
<dbReference type="SUPFAM" id="SSF55718">
    <property type="entry name" value="SCP-like"/>
    <property type="match status" value="1"/>
</dbReference>
<comment type="subunit">
    <text evidence="4">Homohexamer; trimer of dimers.</text>
</comment>
<proteinExistence type="inferred from homology"/>
<keyword evidence="2 4" id="KW-0808">Transferase</keyword>
<dbReference type="InterPro" id="IPR016181">
    <property type="entry name" value="Acyl_CoA_acyltransferase"/>
</dbReference>
<keyword evidence="7" id="KW-1185">Reference proteome</keyword>
<dbReference type="InterPro" id="IPR041380">
    <property type="entry name" value="Acetyltransf_17"/>
</dbReference>
<organism evidence="6 7">
    <name type="scientific">Microbacterium invictum</name>
    <dbReference type="NCBI Taxonomy" id="515415"/>
    <lineage>
        <taxon>Bacteria</taxon>
        <taxon>Bacillati</taxon>
        <taxon>Actinomycetota</taxon>
        <taxon>Actinomycetes</taxon>
        <taxon>Micrococcales</taxon>
        <taxon>Microbacteriaceae</taxon>
        <taxon>Microbacterium</taxon>
    </lineage>
</organism>
<name>A0ABZ0VFU2_9MICO</name>
<evidence type="ECO:0000313" key="6">
    <source>
        <dbReference type="EMBL" id="WQB71702.1"/>
    </source>
</evidence>
<evidence type="ECO:0000256" key="1">
    <source>
        <dbReference type="ARBA" id="ARBA00009213"/>
    </source>
</evidence>
<dbReference type="Gene3D" id="3.40.630.30">
    <property type="match status" value="2"/>
</dbReference>
<feature type="binding site" evidence="4">
    <location>
        <begin position="120"/>
        <end position="125"/>
    </location>
    <ligand>
        <name>acetyl-CoA</name>
        <dbReference type="ChEBI" id="CHEBI:57288"/>
    </ligand>
</feature>
<dbReference type="InterPro" id="IPR022902">
    <property type="entry name" value="NAcTrfase_Eis"/>
</dbReference>
<evidence type="ECO:0000259" key="5">
    <source>
        <dbReference type="PROSITE" id="PS51186"/>
    </source>
</evidence>
<dbReference type="InterPro" id="IPR000182">
    <property type="entry name" value="GNAT_dom"/>
</dbReference>
<comment type="similarity">
    <text evidence="1 4">Belongs to the acetyltransferase Eis family.</text>
</comment>
<dbReference type="Pfam" id="PF13530">
    <property type="entry name" value="SCP2_2"/>
    <property type="match status" value="1"/>
</dbReference>
<dbReference type="Gene3D" id="3.30.1050.10">
    <property type="entry name" value="SCP2 sterol-binding domain"/>
    <property type="match status" value="1"/>
</dbReference>
<feature type="binding site" evidence="4">
    <location>
        <begin position="112"/>
        <end position="114"/>
    </location>
    <ligand>
        <name>acetyl-CoA</name>
        <dbReference type="ChEBI" id="CHEBI:57288"/>
    </ligand>
</feature>
<dbReference type="PANTHER" id="PTHR37817:SF1">
    <property type="entry name" value="N-ACETYLTRANSFERASE EIS"/>
    <property type="match status" value="1"/>
</dbReference>
<dbReference type="EMBL" id="CP139779">
    <property type="protein sequence ID" value="WQB71702.1"/>
    <property type="molecule type" value="Genomic_DNA"/>
</dbReference>
<dbReference type="PANTHER" id="PTHR37817">
    <property type="entry name" value="N-ACETYLTRANSFERASE EIS"/>
    <property type="match status" value="1"/>
</dbReference>
<dbReference type="InterPro" id="IPR051554">
    <property type="entry name" value="Acetyltransferase_Eis"/>
</dbReference>
<gene>
    <name evidence="6" type="ORF">T9R20_07025</name>
</gene>
<evidence type="ECO:0000256" key="3">
    <source>
        <dbReference type="ARBA" id="ARBA00023315"/>
    </source>
</evidence>
<feature type="active site" description="Proton donor" evidence="4">
    <location>
        <position position="153"/>
    </location>
</feature>
<dbReference type="RefSeq" id="WP_322411814.1">
    <property type="nucleotide sequence ID" value="NZ_CP139779.1"/>
</dbReference>
<feature type="binding site" evidence="4">
    <location>
        <begin position="148"/>
        <end position="149"/>
    </location>
    <ligand>
        <name>acetyl-CoA</name>
        <dbReference type="ChEBI" id="CHEBI:57288"/>
    </ligand>
</feature>
<sequence>MDAAAADAHLARDVDPVSRERLEAQGLEMRMVTDDADRDAFIQVVARGFLDPELTDEQVRETRSRGSYRRLTGVYDPQTPTASAPVATSASWLSELTLPGGGVLPGSAISAVTVAPTHRRRGVARALLEAELRSAVAGGVPLAMLTVSEATLYGRYGFGPAAPAANWVIDTKRAGWRGPGRSGRVDFISRETWREIAPALHEEVRLRSVGELEIPAGHWDSFAGTRPDAKDPGKRRAIQWRDDAGRVRGAALYTVTENSDDWTKSRVDVTSLLAVTPTAYAALWRFLLELDLIGEIHAGELAVDEPLWWMIADQRAATITLRDHQYVRIIDVPRVLEGRTYSGSGEVVLDVEDSLGLSTGRWHLRVVDGIGTVEDIGDSAAAAPVVRLGIEELSAISLGGVSVATLAAAGRLAVDDAETVSLLFLTARAPRLSFWY</sequence>
<evidence type="ECO:0000256" key="2">
    <source>
        <dbReference type="ARBA" id="ARBA00022679"/>
    </source>
</evidence>
<keyword evidence="3 4" id="KW-0012">Acyltransferase</keyword>
<dbReference type="Pfam" id="PF17668">
    <property type="entry name" value="Acetyltransf_17"/>
    <property type="match status" value="1"/>
</dbReference>
<protein>
    <submittedName>
        <fullName evidence="6">GNAT family N-acetyltransferase</fullName>
        <ecNumber evidence="6">2.3.1.-</ecNumber>
    </submittedName>
</protein>
<accession>A0ABZ0VFU2</accession>
<feature type="active site" description="Proton acceptor; via carboxylate" evidence="4">
    <location>
        <position position="436"/>
    </location>
</feature>
<dbReference type="InterPro" id="IPR025559">
    <property type="entry name" value="Eis_dom"/>
</dbReference>
<dbReference type="Proteomes" id="UP001324533">
    <property type="component" value="Chromosome"/>
</dbReference>
<dbReference type="CDD" id="cd04301">
    <property type="entry name" value="NAT_SF"/>
    <property type="match status" value="1"/>
</dbReference>
<feature type="domain" description="N-acetyltransferase" evidence="5">
    <location>
        <begin position="27"/>
        <end position="179"/>
    </location>
</feature>
<dbReference type="Pfam" id="PF13527">
    <property type="entry name" value="Acetyltransf_9"/>
    <property type="match status" value="1"/>
</dbReference>
<dbReference type="SUPFAM" id="SSF55729">
    <property type="entry name" value="Acyl-CoA N-acyltransferases (Nat)"/>
    <property type="match status" value="1"/>
</dbReference>
<evidence type="ECO:0000313" key="7">
    <source>
        <dbReference type="Proteomes" id="UP001324533"/>
    </source>
</evidence>
<dbReference type="GO" id="GO:0016746">
    <property type="term" value="F:acyltransferase activity"/>
    <property type="evidence" value="ECO:0007669"/>
    <property type="project" value="UniProtKB-KW"/>
</dbReference>
<dbReference type="EC" id="2.3.1.-" evidence="6"/>